<gene>
    <name evidence="2" type="ordered locus">Swoo_3943</name>
</gene>
<dbReference type="Gene3D" id="2.160.20.10">
    <property type="entry name" value="Single-stranded right-handed beta-helix, Pectin lyase-like"/>
    <property type="match status" value="1"/>
</dbReference>
<evidence type="ECO:0000256" key="1">
    <source>
        <dbReference type="SAM" id="SignalP"/>
    </source>
</evidence>
<dbReference type="HOGENOM" id="CLU_675969_0_0_6"/>
<keyword evidence="3" id="KW-1185">Reference proteome</keyword>
<proteinExistence type="predicted"/>
<dbReference type="PROSITE" id="PS51257">
    <property type="entry name" value="PROKAR_LIPOPROTEIN"/>
    <property type="match status" value="1"/>
</dbReference>
<dbReference type="InterPro" id="IPR011050">
    <property type="entry name" value="Pectin_lyase_fold/virulence"/>
</dbReference>
<feature type="signal peptide" evidence="1">
    <location>
        <begin position="1"/>
        <end position="29"/>
    </location>
</feature>
<dbReference type="Proteomes" id="UP000002168">
    <property type="component" value="Chromosome"/>
</dbReference>
<dbReference type="SUPFAM" id="SSF51126">
    <property type="entry name" value="Pectin lyase-like"/>
    <property type="match status" value="1"/>
</dbReference>
<dbReference type="KEGG" id="swd:Swoo_3943"/>
<keyword evidence="1" id="KW-0732">Signal</keyword>
<dbReference type="InterPro" id="IPR012334">
    <property type="entry name" value="Pectin_lyas_fold"/>
</dbReference>
<evidence type="ECO:0000313" key="3">
    <source>
        <dbReference type="Proteomes" id="UP000002168"/>
    </source>
</evidence>
<name>B1KFM5_SHEWM</name>
<sequence length="407" mass="44599" precursor="true">MFTPTKLLRQLAIFSITLTLVGCSTTSIANDKQWTLDAAEINTSTLNSTIEEAIAYLKIAENKNSIATISLPAGEFNLSSNQNEPGTLVFSGLETGNNGKLLFKGKGRSKTTLVFSDFEQIAVYGKMTQGLTLQGLHFTREHYSATQGEVVSTSPGEIIIKIHKGFPKPDFLWRYHDMGHYLKRATNSQSNPKIIQQANKQVKYGYRSGSAYPPEHVKGLQWRFHLANANQDLADNGYTRGSYVAIKAKKSAFPYSFKGGERLTMDNIKWTHSTRGIIRGTKDKTGNQVAIKDITISNCRMVRAAPIFDQTPILSASGGGIQLNQPNDLPATNILVRNCILDSSGDDNIALFNVDGVKLENITSKNAFARSILITDKAKNVCGTNIKVINGVIENDKHQAVTIPACP</sequence>
<organism evidence="2 3">
    <name type="scientific">Shewanella woodyi (strain ATCC 51908 / MS32)</name>
    <dbReference type="NCBI Taxonomy" id="392500"/>
    <lineage>
        <taxon>Bacteria</taxon>
        <taxon>Pseudomonadati</taxon>
        <taxon>Pseudomonadota</taxon>
        <taxon>Gammaproteobacteria</taxon>
        <taxon>Alteromonadales</taxon>
        <taxon>Shewanellaceae</taxon>
        <taxon>Shewanella</taxon>
    </lineage>
</organism>
<evidence type="ECO:0000313" key="2">
    <source>
        <dbReference type="EMBL" id="ACA88200.1"/>
    </source>
</evidence>
<protein>
    <submittedName>
        <fullName evidence="2">Uncharacterized protein</fullName>
    </submittedName>
</protein>
<reference evidence="2 3" key="1">
    <citation type="submission" date="2008-02" db="EMBL/GenBank/DDBJ databases">
        <title>Complete sequence of Shewanella woodyi ATCC 51908.</title>
        <authorList>
            <consortium name="US DOE Joint Genome Institute"/>
            <person name="Copeland A."/>
            <person name="Lucas S."/>
            <person name="Lapidus A."/>
            <person name="Glavina del Rio T."/>
            <person name="Dalin E."/>
            <person name="Tice H."/>
            <person name="Bruce D."/>
            <person name="Goodwin L."/>
            <person name="Pitluck S."/>
            <person name="Sims D."/>
            <person name="Brettin T."/>
            <person name="Detter J.C."/>
            <person name="Han C."/>
            <person name="Kuske C.R."/>
            <person name="Schmutz J."/>
            <person name="Larimer F."/>
            <person name="Land M."/>
            <person name="Hauser L."/>
            <person name="Kyrpides N."/>
            <person name="Lykidis A."/>
            <person name="Zhao J.-S."/>
            <person name="Richardson P."/>
        </authorList>
    </citation>
    <scope>NUCLEOTIDE SEQUENCE [LARGE SCALE GENOMIC DNA]</scope>
    <source>
        <strain evidence="3">ATCC 51908 / MS32</strain>
    </source>
</reference>
<feature type="chain" id="PRO_5002764824" evidence="1">
    <location>
        <begin position="30"/>
        <end position="407"/>
    </location>
</feature>
<dbReference type="EMBL" id="CP000961">
    <property type="protein sequence ID" value="ACA88200.1"/>
    <property type="molecule type" value="Genomic_DNA"/>
</dbReference>
<dbReference type="AlphaFoldDB" id="B1KFM5"/>
<accession>B1KFM5</accession>
<dbReference type="RefSeq" id="WP_012326530.1">
    <property type="nucleotide sequence ID" value="NC_010506.1"/>
</dbReference>